<sequence>MDEDDMDYLEQAGSDEDYGLEYSDDESDNDDGSQDVENMYYKAKGLKEDEPEEALKAFRAIVTSQSEKNEWGFKALKQSTKLLFLVLQRPADALATYTELLTYTKSAVTRNYSEKSINSILDYVGEGGKSGKKKGGVGGKGSVKVDVEVLEKFYEVTREALAESKNDRLSTKTNLKLAKLWLDKKEYSRLNKLIRDLHEAISAGDDSDQSKGTVLLEVYALEIQMYNETKNFKKLKEIYNACLQVRSAIPHPRIMGVIRECGGKMWMGEKKWNNASEDFFESFKNYDEAGSPQRIQ</sequence>
<dbReference type="OrthoDB" id="194139at2759"/>
<organism evidence="2 3">
    <name type="scientific">Tulasnella calospora MUT 4182</name>
    <dbReference type="NCBI Taxonomy" id="1051891"/>
    <lineage>
        <taxon>Eukaryota</taxon>
        <taxon>Fungi</taxon>
        <taxon>Dikarya</taxon>
        <taxon>Basidiomycota</taxon>
        <taxon>Agaricomycotina</taxon>
        <taxon>Agaricomycetes</taxon>
        <taxon>Cantharellales</taxon>
        <taxon>Tulasnellaceae</taxon>
        <taxon>Tulasnella</taxon>
    </lineage>
</organism>
<dbReference type="SMART" id="SM00753">
    <property type="entry name" value="PAM"/>
    <property type="match status" value="1"/>
</dbReference>
<keyword evidence="3" id="KW-1185">Reference proteome</keyword>
<dbReference type="PANTHER" id="PTHR10678">
    <property type="entry name" value="26S PROTEASOME NON-ATPASE REGULATORY SUBUNIT 11/COP9 SIGNALOSOME COMPLEX SUBUNIT 2"/>
    <property type="match status" value="1"/>
</dbReference>
<dbReference type="AlphaFoldDB" id="A0A0C3QV37"/>
<dbReference type="EMBL" id="KN822949">
    <property type="protein sequence ID" value="KIO33366.1"/>
    <property type="molecule type" value="Genomic_DNA"/>
</dbReference>
<dbReference type="Gene3D" id="1.25.40.570">
    <property type="match status" value="1"/>
</dbReference>
<evidence type="ECO:0000313" key="3">
    <source>
        <dbReference type="Proteomes" id="UP000054248"/>
    </source>
</evidence>
<dbReference type="Proteomes" id="UP000054248">
    <property type="component" value="Unassembled WGS sequence"/>
</dbReference>
<gene>
    <name evidence="2" type="ORF">M407DRAFT_61977</name>
</gene>
<feature type="compositionally biased region" description="Acidic residues" evidence="1">
    <location>
        <begin position="1"/>
        <end position="34"/>
    </location>
</feature>
<reference evidence="2 3" key="1">
    <citation type="submission" date="2014-04" db="EMBL/GenBank/DDBJ databases">
        <authorList>
            <consortium name="DOE Joint Genome Institute"/>
            <person name="Kuo A."/>
            <person name="Girlanda M."/>
            <person name="Perotto S."/>
            <person name="Kohler A."/>
            <person name="Nagy L.G."/>
            <person name="Floudas D."/>
            <person name="Copeland A."/>
            <person name="Barry K.W."/>
            <person name="Cichocki N."/>
            <person name="Veneault-Fourrey C."/>
            <person name="LaButti K."/>
            <person name="Lindquist E.A."/>
            <person name="Lipzen A."/>
            <person name="Lundell T."/>
            <person name="Morin E."/>
            <person name="Murat C."/>
            <person name="Sun H."/>
            <person name="Tunlid A."/>
            <person name="Henrissat B."/>
            <person name="Grigoriev I.V."/>
            <person name="Hibbett D.S."/>
            <person name="Martin F."/>
            <person name="Nordberg H.P."/>
            <person name="Cantor M.N."/>
            <person name="Hua S.X."/>
        </authorList>
    </citation>
    <scope>NUCLEOTIDE SEQUENCE [LARGE SCALE GENOMIC DNA]</scope>
    <source>
        <strain evidence="2 3">MUT 4182</strain>
    </source>
</reference>
<evidence type="ECO:0000256" key="1">
    <source>
        <dbReference type="SAM" id="MobiDB-lite"/>
    </source>
</evidence>
<feature type="region of interest" description="Disordered" evidence="1">
    <location>
        <begin position="1"/>
        <end position="38"/>
    </location>
</feature>
<reference evidence="3" key="2">
    <citation type="submission" date="2015-01" db="EMBL/GenBank/DDBJ databases">
        <title>Evolutionary Origins and Diversification of the Mycorrhizal Mutualists.</title>
        <authorList>
            <consortium name="DOE Joint Genome Institute"/>
            <consortium name="Mycorrhizal Genomics Consortium"/>
            <person name="Kohler A."/>
            <person name="Kuo A."/>
            <person name="Nagy L.G."/>
            <person name="Floudas D."/>
            <person name="Copeland A."/>
            <person name="Barry K.W."/>
            <person name="Cichocki N."/>
            <person name="Veneault-Fourrey C."/>
            <person name="LaButti K."/>
            <person name="Lindquist E.A."/>
            <person name="Lipzen A."/>
            <person name="Lundell T."/>
            <person name="Morin E."/>
            <person name="Murat C."/>
            <person name="Riley R."/>
            <person name="Ohm R."/>
            <person name="Sun H."/>
            <person name="Tunlid A."/>
            <person name="Henrissat B."/>
            <person name="Grigoriev I.V."/>
            <person name="Hibbett D.S."/>
            <person name="Martin F."/>
        </authorList>
    </citation>
    <scope>NUCLEOTIDE SEQUENCE [LARGE SCALE GENOMIC DNA]</scope>
    <source>
        <strain evidence="3">MUT 4182</strain>
    </source>
</reference>
<accession>A0A0C3QV37</accession>
<protein>
    <recommendedName>
        <fullName evidence="4">COP9 signalosome complex subunit 2</fullName>
    </recommendedName>
</protein>
<dbReference type="STRING" id="1051891.A0A0C3QV37"/>
<proteinExistence type="predicted"/>
<evidence type="ECO:0008006" key="4">
    <source>
        <dbReference type="Google" id="ProtNLM"/>
    </source>
</evidence>
<dbReference type="HOGENOM" id="CLU_079372_0_0_1"/>
<name>A0A0C3QV37_9AGAM</name>
<dbReference type="InterPro" id="IPR050871">
    <property type="entry name" value="26S_Proteasome/COP9_Components"/>
</dbReference>
<feature type="non-terminal residue" evidence="2">
    <location>
        <position position="296"/>
    </location>
</feature>
<evidence type="ECO:0000313" key="2">
    <source>
        <dbReference type="EMBL" id="KIO33366.1"/>
    </source>
</evidence>